<evidence type="ECO:0000256" key="5">
    <source>
        <dbReference type="SAM" id="Phobius"/>
    </source>
</evidence>
<feature type="compositionally biased region" description="Basic and acidic residues" evidence="4">
    <location>
        <begin position="2206"/>
        <end position="2219"/>
    </location>
</feature>
<dbReference type="PRINTS" id="PR00018">
    <property type="entry name" value="KRINGLE"/>
</dbReference>
<feature type="region of interest" description="Disordered" evidence="4">
    <location>
        <begin position="1036"/>
        <end position="1066"/>
    </location>
</feature>
<dbReference type="SUPFAM" id="SSF53098">
    <property type="entry name" value="Ribonuclease H-like"/>
    <property type="match status" value="1"/>
</dbReference>
<feature type="region of interest" description="Disordered" evidence="4">
    <location>
        <begin position="1102"/>
        <end position="1143"/>
    </location>
</feature>
<dbReference type="SMART" id="SM00130">
    <property type="entry name" value="KR"/>
    <property type="match status" value="9"/>
</dbReference>
<feature type="domain" description="Kringle" evidence="6">
    <location>
        <begin position="401"/>
        <end position="485"/>
    </location>
</feature>
<feature type="domain" description="RNase H type-1" evidence="7">
    <location>
        <begin position="128"/>
        <end position="261"/>
    </location>
</feature>
<feature type="domain" description="Kringle" evidence="6">
    <location>
        <begin position="665"/>
        <end position="768"/>
    </location>
</feature>
<sequence>MRIQNWFVVSSMYGGSEIIKRVGGCRLRQFAVRFTEKGTEIDFGSCRSRCGREAAKSTRRLLDAGVAFKKVRAFKKRSLIPHSDLCLKALEECGGLNILTDSIPATLLLSQRYKVTIQPRHEASDSWSDSEVHCYTDGSMRHGLSGFGACVFFKGEVVWSYSQHTGLNSSVFQSEVLAISSCAAELRRRQLSGRKFIFHSDSQAALRALCRSTASSRSVLDCNTQLNGLALGNQVELRWIPGHAGFLGNERADLLAKAGSAGALLGPGPGAPIPASVINSRVKRWADSEHLRRWLNRRDLRAVSMALSGHGCFSRHRFLQGQVPEERCPFCRSGSENAEHFICHCPVFTRARLTHLGPNPVLSDVCRPESIPLLARYLRDTGRADFFPTVGEEDRAAGETDGTNRAGFFYKGNISTTTSGCTCRPWTDAINTRYADSTFPDGSKAAAGNKCRNPGADTDRPWCYIVAGSCGVAANYDFCDGIPVCSKTCRETVTGTEYNGAISQSTSGSPCLSWSSIYPANYTPLFTADATIPGSVCRNIAVDVSNPSSINFVPWCVTNVGGTPTPSNCSIPFCSQVNPGGCRTDRLGTSYRGNQSTSVTGKTCIRWDSAPGVYTAATWPVSGETISAANNYCRNPNNSPVGLWCLVSTTDWEPCVVPVCVPINGCPSPQSDSYRYKDLITYSGCARWSSVYSSRSSDWYNSKVVPPTSSAIISQPLFHPGVMPDLTLDAAADYCRNPDNDITGPWCPTVAGTKQYCANPCYLTGKLCRKISNEFLKFLRREFVFLKFHTGPMEFIQINLIKIYSASNLTKPSLNRASVCMTDTQGLYYAGTVSVTRLNVPCQSWVSKFPVSHPYSTSGWFPDGSAELAKNYCRTPDQNKWGPWCYKSNYNGTGSTWDYCNVPYCTGVTTVAPTASASTDNCLKSTSGTEYAGTMSTSASGKTCIPWTSNTALHTYYLPQMFNAATMSAASNYCRNPDGSTTGPWCYVDATTRENCNIPMCLVILTGIIGMIGLTTGLALVGSLIAARNSPAQAAQPTLVPQSASGLQSAAPRPMPALPPPSDPIFFPKKTIIQTTTTTNETIDNYDVIEDQQSAPPPYQQTPLTAAGQGGAIVQQTETSVTTSQSHSKSSAMAAAARSGGGGGGGYVVKETFVKPEASSAVNMSNGFGSSASQSHGGAYQAVQQSAYSSGGGAGYTGGHSGGGGGAGYTGGHSGGGGGGYTGGHSGGGGGGYSYMAQQYSGGGAGGQAFFRESSAMQRNGVGSYAAGGGGSGGASMMASNAAYHSAYSGGRGGGDRFSVSVTTYGGGGGGGGASRSAATTGYAMSSSSSSGGLEMRERRGSIVDESLGNFLQGGGLNAADLPTNDDGFRHDGRRQPEKLVSVLGYADDLALLSATVEGAHCCCGKFRPGGQHAENRRALRAGRHREAAIFCAEALMNWRRSFCVAISSFNSAVWFAASARILGFATGLPFVLLRPCLTARGIGRDRPVVLTRDLGFVLPRRPGPYKAICCAVGCLINRAGLNYVGTQVVTKSLKTCVSWSLTPFATSDALFPEKSVALANNYCRNPGYSKSAIWCYTNATSLEFDYCETVPICQTTCRQTEAGQEYNGATNKDRNGTSCLSWASVNLIGSEYFLYDRSLSDANAYCRNVPPNVSVMRSSCSIPFCSQLSVSGCRSDKLGLLYRGTVSISVSGRSCLLWNSTGVYTAANWPVSGETIEAAESSCRNPNNSTVGLWCFVSATQWEPCMVQVCEPKTSCPSATQDYYRYRLNQTKSGCQSWSSAYSASAASWYSFTQLPPGSSAVLNPPLFHPAHLPDASWTAAASYCRNPDDDPTGPWCPSPSGGKLYCSDPCNTVTCKSTHKTQNYIGVISVTRRGTTCQKWLARFPWFHTFDTTGDFPDLSLAAAENFCRNPNGNPFGPWCIKAGNFTDGDFWDFCDCIDSSYGFTYAGRRSTTGNGRTCQRWDSQHPHPHPYYLPQMFNSLTISQAENYCRNPNNDTNGPWCFTTDPNIRFEYCNISLCSPQYSAGVEGFLAFFGVFAIHSSSLASIAGIIILAQLAIRKIVAYQAERQKNQPPKPPKPAKPPKEPKPKVVKTAKTKTSKKTSSVEPKIQRSAAADLGESVSTGSPSATLDRRLYRRDPPVGHHQPQSKFSHSNAVMKAMANGDEPDVWVVGGHHDQSAGLQPIREEELQLQRDAVIDPQPPPRPRETETLERRLDFDAESMASEASLPRPLRQQQLRLQVAGHGHNI</sequence>
<feature type="region of interest" description="Disordered" evidence="4">
    <location>
        <begin position="2186"/>
        <end position="2236"/>
    </location>
</feature>
<dbReference type="PANTHER" id="PTHR24261:SF7">
    <property type="entry name" value="KRINGLE DOMAIN-CONTAINING PROTEIN"/>
    <property type="match status" value="1"/>
</dbReference>
<feature type="disulfide bond" evidence="3">
    <location>
        <begin position="1537"/>
        <end position="1576"/>
    </location>
</feature>
<feature type="domain" description="Kringle" evidence="6">
    <location>
        <begin position="825"/>
        <end position="905"/>
    </location>
</feature>
<dbReference type="InterPro" id="IPR018056">
    <property type="entry name" value="Kringle_CS"/>
</dbReference>
<dbReference type="PROSITE" id="PS00021">
    <property type="entry name" value="KRINGLE_1"/>
    <property type="match status" value="7"/>
</dbReference>
<dbReference type="InterPro" id="IPR000001">
    <property type="entry name" value="Kringle"/>
</dbReference>
<evidence type="ECO:0000259" key="6">
    <source>
        <dbReference type="PROSITE" id="PS50070"/>
    </source>
</evidence>
<dbReference type="InterPro" id="IPR038178">
    <property type="entry name" value="Kringle_sf"/>
</dbReference>
<keyword evidence="8" id="KW-1185">Reference proteome</keyword>
<evidence type="ECO:0000313" key="8">
    <source>
        <dbReference type="Proteomes" id="UP000095280"/>
    </source>
</evidence>
<feature type="domain" description="Kringle" evidence="6">
    <location>
        <begin position="1756"/>
        <end position="1857"/>
    </location>
</feature>
<accession>A0A1I8H6I2</accession>
<feature type="domain" description="Kringle" evidence="6">
    <location>
        <begin position="1521"/>
        <end position="1594"/>
    </location>
</feature>
<evidence type="ECO:0000256" key="1">
    <source>
        <dbReference type="ARBA" id="ARBA00022572"/>
    </source>
</evidence>
<feature type="compositionally biased region" description="Low complexity" evidence="4">
    <location>
        <begin position="1315"/>
        <end position="1334"/>
    </location>
</feature>
<evidence type="ECO:0000259" key="7">
    <source>
        <dbReference type="PROSITE" id="PS50879"/>
    </source>
</evidence>
<keyword evidence="5" id="KW-0812">Transmembrane</keyword>
<feature type="region of interest" description="Disordered" evidence="4">
    <location>
        <begin position="2069"/>
        <end position="2134"/>
    </location>
</feature>
<feature type="domain" description="Kringle" evidence="6">
    <location>
        <begin position="1864"/>
        <end position="1943"/>
    </location>
</feature>
<evidence type="ECO:0000256" key="2">
    <source>
        <dbReference type="ARBA" id="ARBA00023157"/>
    </source>
</evidence>
<name>A0A1I8H6I2_9PLAT</name>
<keyword evidence="5" id="KW-1133">Transmembrane helix</keyword>
<dbReference type="InterPro" id="IPR002156">
    <property type="entry name" value="RNaseH_domain"/>
</dbReference>
<dbReference type="CDD" id="cd09276">
    <property type="entry name" value="Rnase_HI_RT_non_LTR"/>
    <property type="match status" value="1"/>
</dbReference>
<dbReference type="Proteomes" id="UP000095280">
    <property type="component" value="Unplaced"/>
</dbReference>
<evidence type="ECO:0000256" key="4">
    <source>
        <dbReference type="SAM" id="MobiDB-lite"/>
    </source>
</evidence>
<dbReference type="PROSITE" id="PS50070">
    <property type="entry name" value="KRINGLE_2"/>
    <property type="match status" value="11"/>
</dbReference>
<dbReference type="InterPro" id="IPR050759">
    <property type="entry name" value="Serine_protease_kringle"/>
</dbReference>
<dbReference type="Gene3D" id="3.30.420.10">
    <property type="entry name" value="Ribonuclease H-like superfamily/Ribonuclease H"/>
    <property type="match status" value="1"/>
</dbReference>
<feature type="compositionally biased region" description="Basic residues" evidence="4">
    <location>
        <begin position="2091"/>
        <end position="2102"/>
    </location>
</feature>
<feature type="compositionally biased region" description="Low complexity" evidence="4">
    <location>
        <begin position="1115"/>
        <end position="1138"/>
    </location>
</feature>
<reference evidence="9" key="1">
    <citation type="submission" date="2016-11" db="UniProtKB">
        <authorList>
            <consortium name="WormBaseParasite"/>
        </authorList>
    </citation>
    <scope>IDENTIFICATION</scope>
</reference>
<dbReference type="GO" id="GO:0003676">
    <property type="term" value="F:nucleic acid binding"/>
    <property type="evidence" value="ECO:0007669"/>
    <property type="project" value="InterPro"/>
</dbReference>
<proteinExistence type="predicted"/>
<evidence type="ECO:0000256" key="3">
    <source>
        <dbReference type="PROSITE-ProRule" id="PRU00121"/>
    </source>
</evidence>
<dbReference type="InterPro" id="IPR013806">
    <property type="entry name" value="Kringle-like"/>
</dbReference>
<protein>
    <submittedName>
        <fullName evidence="9">RNase H domain-containing protein</fullName>
    </submittedName>
</protein>
<keyword evidence="1 3" id="KW-0420">Kringle</keyword>
<keyword evidence="5" id="KW-0472">Membrane</keyword>
<dbReference type="InterPro" id="IPR012337">
    <property type="entry name" value="RNaseH-like_sf"/>
</dbReference>
<feature type="domain" description="Kringle" evidence="6">
    <location>
        <begin position="495"/>
        <end position="574"/>
    </location>
</feature>
<keyword evidence="2 3" id="KW-1015">Disulfide bond</keyword>
<feature type="domain" description="Kringle" evidence="6">
    <location>
        <begin position="588"/>
        <end position="660"/>
    </location>
</feature>
<feature type="transmembrane region" description="Helical" evidence="5">
    <location>
        <begin position="2032"/>
        <end position="2060"/>
    </location>
</feature>
<comment type="caution">
    <text evidence="3">Lacks conserved residue(s) required for the propagation of feature annotation.</text>
</comment>
<organism evidence="8 9">
    <name type="scientific">Macrostomum lignano</name>
    <dbReference type="NCBI Taxonomy" id="282301"/>
    <lineage>
        <taxon>Eukaryota</taxon>
        <taxon>Metazoa</taxon>
        <taxon>Spiralia</taxon>
        <taxon>Lophotrochozoa</taxon>
        <taxon>Platyhelminthes</taxon>
        <taxon>Rhabditophora</taxon>
        <taxon>Macrostomorpha</taxon>
        <taxon>Macrostomida</taxon>
        <taxon>Macrostomidae</taxon>
        <taxon>Macrostomum</taxon>
    </lineage>
</organism>
<dbReference type="InterPro" id="IPR036397">
    <property type="entry name" value="RNaseH_sf"/>
</dbReference>
<dbReference type="Pfam" id="PF00075">
    <property type="entry name" value="RNase_H"/>
    <property type="match status" value="1"/>
</dbReference>
<feature type="compositionally biased region" description="Polar residues" evidence="4">
    <location>
        <begin position="1036"/>
        <end position="1048"/>
    </location>
</feature>
<dbReference type="PROSITE" id="PS50879">
    <property type="entry name" value="RNASE_H_1"/>
    <property type="match status" value="1"/>
</dbReference>
<feature type="domain" description="Kringle" evidence="6">
    <location>
        <begin position="927"/>
        <end position="1001"/>
    </location>
</feature>
<dbReference type="CDD" id="cd00108">
    <property type="entry name" value="KR"/>
    <property type="match status" value="3"/>
</dbReference>
<feature type="domain" description="Kringle" evidence="6">
    <location>
        <begin position="1945"/>
        <end position="2021"/>
    </location>
</feature>
<feature type="domain" description="Kringle" evidence="6">
    <location>
        <begin position="1680"/>
        <end position="1751"/>
    </location>
</feature>
<dbReference type="Gene3D" id="2.40.20.10">
    <property type="entry name" value="Plasminogen Kringle 4"/>
    <property type="match status" value="12"/>
</dbReference>
<evidence type="ECO:0000313" key="9">
    <source>
        <dbReference type="WBParaSite" id="maker-uti_cns_0004694-snap-gene-0.6-mRNA-1"/>
    </source>
</evidence>
<dbReference type="WBParaSite" id="maker-uti_cns_0004694-snap-gene-0.6-mRNA-1">
    <property type="protein sequence ID" value="maker-uti_cns_0004694-snap-gene-0.6-mRNA-1"/>
    <property type="gene ID" value="maker-uti_cns_0004694-snap-gene-0.6"/>
</dbReference>
<dbReference type="PANTHER" id="PTHR24261">
    <property type="entry name" value="PLASMINOGEN-RELATED"/>
    <property type="match status" value="1"/>
</dbReference>
<dbReference type="SUPFAM" id="SSF57440">
    <property type="entry name" value="Kringle-like"/>
    <property type="match status" value="12"/>
</dbReference>
<dbReference type="GO" id="GO:0004523">
    <property type="term" value="F:RNA-DNA hybrid ribonuclease activity"/>
    <property type="evidence" value="ECO:0007669"/>
    <property type="project" value="InterPro"/>
</dbReference>
<feature type="region of interest" description="Disordered" evidence="4">
    <location>
        <begin position="1309"/>
        <end position="1336"/>
    </location>
</feature>
<dbReference type="Pfam" id="PF00051">
    <property type="entry name" value="Kringle"/>
    <property type="match status" value="8"/>
</dbReference>
<feature type="compositionally biased region" description="Pro residues" evidence="4">
    <location>
        <begin position="1053"/>
        <end position="1063"/>
    </location>
</feature>